<evidence type="ECO:0000313" key="2">
    <source>
        <dbReference type="Proteomes" id="UP001501599"/>
    </source>
</evidence>
<dbReference type="EMBL" id="BAAAQT010000001">
    <property type="protein sequence ID" value="GAA2170859.1"/>
    <property type="molecule type" value="Genomic_DNA"/>
</dbReference>
<comment type="caution">
    <text evidence="1">The sequence shown here is derived from an EMBL/GenBank/DDBJ whole genome shotgun (WGS) entry which is preliminary data.</text>
</comment>
<dbReference type="Proteomes" id="UP001501599">
    <property type="component" value="Unassembled WGS sequence"/>
</dbReference>
<keyword evidence="2" id="KW-1185">Reference proteome</keyword>
<organism evidence="1 2">
    <name type="scientific">Agrococcus versicolor</name>
    <dbReference type="NCBI Taxonomy" id="501482"/>
    <lineage>
        <taxon>Bacteria</taxon>
        <taxon>Bacillati</taxon>
        <taxon>Actinomycetota</taxon>
        <taxon>Actinomycetes</taxon>
        <taxon>Micrococcales</taxon>
        <taxon>Microbacteriaceae</taxon>
        <taxon>Agrococcus</taxon>
    </lineage>
</organism>
<proteinExistence type="predicted"/>
<dbReference type="RefSeq" id="WP_344339513.1">
    <property type="nucleotide sequence ID" value="NZ_BAAAQT010000001.1"/>
</dbReference>
<reference evidence="1 2" key="1">
    <citation type="journal article" date="2019" name="Int. J. Syst. Evol. Microbiol.">
        <title>The Global Catalogue of Microorganisms (GCM) 10K type strain sequencing project: providing services to taxonomists for standard genome sequencing and annotation.</title>
        <authorList>
            <consortium name="The Broad Institute Genomics Platform"/>
            <consortium name="The Broad Institute Genome Sequencing Center for Infectious Disease"/>
            <person name="Wu L."/>
            <person name="Ma J."/>
        </authorList>
    </citation>
    <scope>NUCLEOTIDE SEQUENCE [LARGE SCALE GENOMIC DNA]</scope>
    <source>
        <strain evidence="1 2">JCM 16026</strain>
    </source>
</reference>
<name>A0ABN3AKD7_9MICO</name>
<protein>
    <submittedName>
        <fullName evidence="1">Uncharacterized protein</fullName>
    </submittedName>
</protein>
<sequence>MEHAWAIPYVEAYDGRRRLVTVDVIVDAERSRSTSVVVAIDGRAFRSPHGRSLFEIPAERPVHCSVHLQHVDGSTLRGNSEVEQVAIAIIPPSPDAMHLVYRGRDEVSITRLG</sequence>
<gene>
    <name evidence="1" type="ORF">GCM10009846_02660</name>
</gene>
<accession>A0ABN3AKD7</accession>
<evidence type="ECO:0000313" key="1">
    <source>
        <dbReference type="EMBL" id="GAA2170859.1"/>
    </source>
</evidence>